<dbReference type="Proteomes" id="UP000008810">
    <property type="component" value="Chromosome 3"/>
</dbReference>
<reference evidence="2 3" key="1">
    <citation type="journal article" date="2010" name="Nature">
        <title>Genome sequencing and analysis of the model grass Brachypodium distachyon.</title>
        <authorList>
            <consortium name="International Brachypodium Initiative"/>
        </authorList>
    </citation>
    <scope>NUCLEOTIDE SEQUENCE [LARGE SCALE GENOMIC DNA]</scope>
    <source>
        <strain evidence="2 3">Bd21</strain>
    </source>
</reference>
<dbReference type="EMBL" id="CM000882">
    <property type="protein sequence ID" value="KQJ94630.1"/>
    <property type="molecule type" value="Genomic_DNA"/>
</dbReference>
<evidence type="ECO:0000313" key="2">
    <source>
        <dbReference type="EMBL" id="KQJ94630.1"/>
    </source>
</evidence>
<keyword evidence="4" id="KW-1185">Reference proteome</keyword>
<evidence type="ECO:0000256" key="1">
    <source>
        <dbReference type="SAM" id="MobiDB-lite"/>
    </source>
</evidence>
<reference evidence="2" key="2">
    <citation type="submission" date="2017-06" db="EMBL/GenBank/DDBJ databases">
        <title>WGS assembly of Brachypodium distachyon.</title>
        <authorList>
            <consortium name="The International Brachypodium Initiative"/>
            <person name="Lucas S."/>
            <person name="Harmon-Smith M."/>
            <person name="Lail K."/>
            <person name="Tice H."/>
            <person name="Grimwood J."/>
            <person name="Bruce D."/>
            <person name="Barry K."/>
            <person name="Shu S."/>
            <person name="Lindquist E."/>
            <person name="Wang M."/>
            <person name="Pitluck S."/>
            <person name="Vogel J.P."/>
            <person name="Garvin D.F."/>
            <person name="Mockler T.C."/>
            <person name="Schmutz J."/>
            <person name="Rokhsar D."/>
            <person name="Bevan M.W."/>
        </authorList>
    </citation>
    <scope>NUCLEOTIDE SEQUENCE</scope>
    <source>
        <strain evidence="2">Bd21</strain>
    </source>
</reference>
<feature type="compositionally biased region" description="Basic residues" evidence="1">
    <location>
        <begin position="159"/>
        <end position="180"/>
    </location>
</feature>
<accession>A0A0Q3F570</accession>
<organism evidence="2">
    <name type="scientific">Brachypodium distachyon</name>
    <name type="common">Purple false brome</name>
    <name type="synonym">Trachynia distachya</name>
    <dbReference type="NCBI Taxonomy" id="15368"/>
    <lineage>
        <taxon>Eukaryota</taxon>
        <taxon>Viridiplantae</taxon>
        <taxon>Streptophyta</taxon>
        <taxon>Embryophyta</taxon>
        <taxon>Tracheophyta</taxon>
        <taxon>Spermatophyta</taxon>
        <taxon>Magnoliopsida</taxon>
        <taxon>Liliopsida</taxon>
        <taxon>Poales</taxon>
        <taxon>Poaceae</taxon>
        <taxon>BOP clade</taxon>
        <taxon>Pooideae</taxon>
        <taxon>Stipodae</taxon>
        <taxon>Brachypodieae</taxon>
        <taxon>Brachypodium</taxon>
    </lineage>
</organism>
<protein>
    <submittedName>
        <fullName evidence="2 3">Uncharacterized protein</fullName>
    </submittedName>
</protein>
<gene>
    <name evidence="2" type="ORF">BRADI_3g11583v3</name>
</gene>
<reference evidence="3" key="3">
    <citation type="submission" date="2018-08" db="UniProtKB">
        <authorList>
            <consortium name="EnsemblPlants"/>
        </authorList>
    </citation>
    <scope>IDENTIFICATION</scope>
    <source>
        <strain evidence="3">cv. Bd21</strain>
    </source>
</reference>
<dbReference type="Gramene" id="KQJ94630">
    <property type="protein sequence ID" value="KQJ94630"/>
    <property type="gene ID" value="BRADI_3g11583v3"/>
</dbReference>
<evidence type="ECO:0000313" key="4">
    <source>
        <dbReference type="Proteomes" id="UP000008810"/>
    </source>
</evidence>
<dbReference type="AlphaFoldDB" id="A0A0Q3F570"/>
<name>A0A0Q3F570_BRADI</name>
<proteinExistence type="predicted"/>
<dbReference type="InParanoid" id="A0A0Q3F570"/>
<evidence type="ECO:0000313" key="3">
    <source>
        <dbReference type="EnsemblPlants" id="KQJ94630"/>
    </source>
</evidence>
<sequence length="265" mass="28701">MGPTCQCVCQLLPSRDDGGDEELQILWSKSMGEGQRLGLASAEAWLHGVDGGELKLPRHGRAGKRISIAGRDAAPIRRATPGQQLLLLLIRARRRLTRRPCPRGRRHRVVHCEGGAGDVKSRTSQIDLPQISPKSWGGRSSSEAEAACRGEQAVPVQVRKAKGRRRRGFGRRQCRKRGRHGGLPNSNRRGRAVLVCEAATEAALGQGGVGRPWGSSTRRESKQRRAAAAAGGSYELILSSPNSGTFGFWSVAVCEFGFGLWITNP</sequence>
<feature type="region of interest" description="Disordered" evidence="1">
    <location>
        <begin position="129"/>
        <end position="187"/>
    </location>
</feature>
<dbReference type="EnsemblPlants" id="KQJ94630">
    <property type="protein sequence ID" value="KQJ94630"/>
    <property type="gene ID" value="BRADI_3g11583v3"/>
</dbReference>